<dbReference type="PANTHER" id="PTHR11215">
    <property type="entry name" value="METAL DEPENDENT HYDROLASE - RELATED"/>
    <property type="match status" value="1"/>
</dbReference>
<comment type="similarity">
    <text evidence="1">Belongs to the MYG1 family.</text>
</comment>
<dbReference type="PANTHER" id="PTHR11215:SF1">
    <property type="entry name" value="MYG1 EXONUCLEASE"/>
    <property type="match status" value="1"/>
</dbReference>
<name>A0A1F6V820_9BACT</name>
<proteinExistence type="inferred from homology"/>
<dbReference type="Proteomes" id="UP000178700">
    <property type="component" value="Unassembled WGS sequence"/>
</dbReference>
<evidence type="ECO:0008006" key="4">
    <source>
        <dbReference type="Google" id="ProtNLM"/>
    </source>
</evidence>
<dbReference type="AlphaFoldDB" id="A0A1F6V820"/>
<reference evidence="2 3" key="1">
    <citation type="journal article" date="2016" name="Nat. Commun.">
        <title>Thousands of microbial genomes shed light on interconnected biogeochemical processes in an aquifer system.</title>
        <authorList>
            <person name="Anantharaman K."/>
            <person name="Brown C.T."/>
            <person name="Hug L.A."/>
            <person name="Sharon I."/>
            <person name="Castelle C.J."/>
            <person name="Probst A.J."/>
            <person name="Thomas B.C."/>
            <person name="Singh A."/>
            <person name="Wilkins M.J."/>
            <person name="Karaoz U."/>
            <person name="Brodie E.L."/>
            <person name="Williams K.H."/>
            <person name="Hubbard S.S."/>
            <person name="Banfield J.F."/>
        </authorList>
    </citation>
    <scope>NUCLEOTIDE SEQUENCE [LARGE SCALE GENOMIC DNA]</scope>
</reference>
<organism evidence="2 3">
    <name type="scientific">Candidatus Nomurabacteria bacterium RIFCSPHIGHO2_01_FULL_39_10</name>
    <dbReference type="NCBI Taxonomy" id="1801733"/>
    <lineage>
        <taxon>Bacteria</taxon>
        <taxon>Candidatus Nomuraibacteriota</taxon>
    </lineage>
</organism>
<dbReference type="GO" id="GO:0005737">
    <property type="term" value="C:cytoplasm"/>
    <property type="evidence" value="ECO:0007669"/>
    <property type="project" value="TreeGrafter"/>
</dbReference>
<dbReference type="Pfam" id="PF03690">
    <property type="entry name" value="MYG1_exonuc"/>
    <property type="match status" value="1"/>
</dbReference>
<accession>A0A1F6V820</accession>
<evidence type="ECO:0000313" key="2">
    <source>
        <dbReference type="EMBL" id="OGI65636.1"/>
    </source>
</evidence>
<evidence type="ECO:0000313" key="3">
    <source>
        <dbReference type="Proteomes" id="UP000178700"/>
    </source>
</evidence>
<dbReference type="EMBL" id="MFTJ01000024">
    <property type="protein sequence ID" value="OGI65636.1"/>
    <property type="molecule type" value="Genomic_DNA"/>
</dbReference>
<sequence>MIKKNKKLVTHDGSFHSDDIFVAATLLIYLEKNGETGEITRTRDEEIIKNGDYVFDVGGIYDEKNNRFDHHQTLGVGKRENGIAYSSFGLVWRKFGIEVAGSRETADFIEKKLVMSVDANDNGIDLFKSNFPDISVYTIQDVFATFSPTALEDMEKDGQFAKALVWAKEILKREIKKANDQTEVTKIIRDFYKKTEDKRLIVVDKPKVSRFEIWDALQDFTEPLFAVSGDKEDWYAVAMRKEKDSFGNRKDFPALWAGLQKKELQDATGVKDAVFCHNNLFLSAAKSKEGAIKLAELALLK</sequence>
<dbReference type="InterPro" id="IPR003226">
    <property type="entry name" value="MYG1_exonuclease"/>
</dbReference>
<comment type="caution">
    <text evidence="2">The sequence shown here is derived from an EMBL/GenBank/DDBJ whole genome shotgun (WGS) entry which is preliminary data.</text>
</comment>
<gene>
    <name evidence="2" type="ORF">A2642_01130</name>
</gene>
<evidence type="ECO:0000256" key="1">
    <source>
        <dbReference type="ARBA" id="ARBA00010105"/>
    </source>
</evidence>
<protein>
    <recommendedName>
        <fullName evidence="4">Metal-dependent hydrolase</fullName>
    </recommendedName>
</protein>